<dbReference type="Proteomes" id="UP000824782">
    <property type="component" value="Unassembled WGS sequence"/>
</dbReference>
<evidence type="ECO:0000313" key="2">
    <source>
        <dbReference type="EMBL" id="KAG8583486.1"/>
    </source>
</evidence>
<sequence>MNSDHTAEFTQSIGGDNNQRAQIPSPCFGHNLHLAVNKALDINRVAACLSRLHKTVSSFRSNKMNNALKKKQKMVEIAGRKLIYDSQ</sequence>
<name>A0AAV7CFR4_ENGPU</name>
<organism evidence="2 3">
    <name type="scientific">Engystomops pustulosus</name>
    <name type="common">Tungara frog</name>
    <name type="synonym">Physalaemus pustulosus</name>
    <dbReference type="NCBI Taxonomy" id="76066"/>
    <lineage>
        <taxon>Eukaryota</taxon>
        <taxon>Metazoa</taxon>
        <taxon>Chordata</taxon>
        <taxon>Craniata</taxon>
        <taxon>Vertebrata</taxon>
        <taxon>Euteleostomi</taxon>
        <taxon>Amphibia</taxon>
        <taxon>Batrachia</taxon>
        <taxon>Anura</taxon>
        <taxon>Neobatrachia</taxon>
        <taxon>Hyloidea</taxon>
        <taxon>Leptodactylidae</taxon>
        <taxon>Leiuperinae</taxon>
        <taxon>Engystomops</taxon>
    </lineage>
</organism>
<evidence type="ECO:0000313" key="3">
    <source>
        <dbReference type="Proteomes" id="UP000824782"/>
    </source>
</evidence>
<dbReference type="AlphaFoldDB" id="A0AAV7CFR4"/>
<feature type="region of interest" description="Disordered" evidence="1">
    <location>
        <begin position="1"/>
        <end position="22"/>
    </location>
</feature>
<dbReference type="EMBL" id="WNYA01000003">
    <property type="protein sequence ID" value="KAG8583486.1"/>
    <property type="molecule type" value="Genomic_DNA"/>
</dbReference>
<reference evidence="2" key="1">
    <citation type="thesis" date="2020" institute="ProQuest LLC" country="789 East Eisenhower Parkway, Ann Arbor, MI, USA">
        <title>Comparative Genomics and Chromosome Evolution.</title>
        <authorList>
            <person name="Mudd A.B."/>
        </authorList>
    </citation>
    <scope>NUCLEOTIDE SEQUENCE</scope>
    <source>
        <strain evidence="2">237g6f4</strain>
        <tissue evidence="2">Blood</tissue>
    </source>
</reference>
<accession>A0AAV7CFR4</accession>
<evidence type="ECO:0000256" key="1">
    <source>
        <dbReference type="SAM" id="MobiDB-lite"/>
    </source>
</evidence>
<gene>
    <name evidence="2" type="ORF">GDO81_008440</name>
</gene>
<proteinExistence type="predicted"/>
<comment type="caution">
    <text evidence="2">The sequence shown here is derived from an EMBL/GenBank/DDBJ whole genome shotgun (WGS) entry which is preliminary data.</text>
</comment>
<protein>
    <submittedName>
        <fullName evidence="2">Uncharacterized protein</fullName>
    </submittedName>
</protein>
<keyword evidence="3" id="KW-1185">Reference proteome</keyword>